<accession>A0ABZ0D272</accession>
<dbReference type="Proteomes" id="UP001303946">
    <property type="component" value="Plasmid unnamed1"/>
</dbReference>
<proteinExistence type="predicted"/>
<keyword evidence="1" id="KW-0614">Plasmid</keyword>
<name>A0ABZ0D272_9BURK</name>
<reference evidence="1 2" key="1">
    <citation type="submission" date="2023-10" db="EMBL/GenBank/DDBJ databases">
        <title>Bacteria for the degradation of biodegradable plastic PBAT(Polybutylene adipate terephthalate).</title>
        <authorList>
            <person name="Weon H.-Y."/>
            <person name="Yeon J."/>
        </authorList>
    </citation>
    <scope>NUCLEOTIDE SEQUENCE [LARGE SCALE GENOMIC DNA]</scope>
    <source>
        <strain evidence="1 2">SBD 7-3</strain>
        <plasmid evidence="1 2">unnamed1</plasmid>
    </source>
</reference>
<evidence type="ECO:0000313" key="1">
    <source>
        <dbReference type="EMBL" id="WOB11284.1"/>
    </source>
</evidence>
<evidence type="ECO:0000313" key="2">
    <source>
        <dbReference type="Proteomes" id="UP001303946"/>
    </source>
</evidence>
<organism evidence="1 2">
    <name type="scientific">Piscinibacter gummiphilus</name>
    <dbReference type="NCBI Taxonomy" id="946333"/>
    <lineage>
        <taxon>Bacteria</taxon>
        <taxon>Pseudomonadati</taxon>
        <taxon>Pseudomonadota</taxon>
        <taxon>Betaproteobacteria</taxon>
        <taxon>Burkholderiales</taxon>
        <taxon>Sphaerotilaceae</taxon>
        <taxon>Piscinibacter</taxon>
    </lineage>
</organism>
<sequence>MSRNPFAHHLRLKKPCENCPFLKVGGIELAPGRLQGIIEGLLSDDRSTFQCHKSVHSKHGGEWDDDGHYQPSGHEAMCAGAAATLMKRRRPTVAMRIAFAQGVVSPTQWDACVDTLVD</sequence>
<keyword evidence="2" id="KW-1185">Reference proteome</keyword>
<dbReference type="EMBL" id="CP136337">
    <property type="protein sequence ID" value="WOB11284.1"/>
    <property type="molecule type" value="Genomic_DNA"/>
</dbReference>
<geneLocation type="plasmid" evidence="1 2">
    <name>unnamed1</name>
</geneLocation>
<gene>
    <name evidence="1" type="ORF">RXV79_27005</name>
</gene>
<protein>
    <submittedName>
        <fullName evidence="1">Uncharacterized protein</fullName>
    </submittedName>
</protein>
<dbReference type="RefSeq" id="WP_316704505.1">
    <property type="nucleotide sequence ID" value="NZ_CP136337.1"/>
</dbReference>